<keyword evidence="13" id="KW-1185">Reference proteome</keyword>
<dbReference type="PANTHER" id="PTHR23037">
    <property type="entry name" value="CYTOKINE RECEPTOR"/>
    <property type="match status" value="1"/>
</dbReference>
<dbReference type="Pfam" id="PF09240">
    <property type="entry name" value="IL6Ra-bind"/>
    <property type="match status" value="1"/>
</dbReference>
<keyword evidence="6" id="KW-1015">Disulfide bond</keyword>
<evidence type="ECO:0000256" key="7">
    <source>
        <dbReference type="ARBA" id="ARBA00023170"/>
    </source>
</evidence>
<evidence type="ECO:0000256" key="8">
    <source>
        <dbReference type="ARBA" id="ARBA00023180"/>
    </source>
</evidence>
<dbReference type="Proteomes" id="UP001239994">
    <property type="component" value="Unassembled WGS sequence"/>
</dbReference>
<keyword evidence="2 10" id="KW-0812">Transmembrane</keyword>
<evidence type="ECO:0000256" key="10">
    <source>
        <dbReference type="SAM" id="Phobius"/>
    </source>
</evidence>
<dbReference type="GO" id="GO:0009897">
    <property type="term" value="C:external side of plasma membrane"/>
    <property type="evidence" value="ECO:0007669"/>
    <property type="project" value="TreeGrafter"/>
</dbReference>
<dbReference type="EMBL" id="JAROKS010000007">
    <property type="protein sequence ID" value="KAK1802384.1"/>
    <property type="molecule type" value="Genomic_DNA"/>
</dbReference>
<protein>
    <recommendedName>
        <fullName evidence="11">Type I cytokine receptor cytokine-binding domain-containing protein</fullName>
    </recommendedName>
</protein>
<keyword evidence="3" id="KW-0732">Signal</keyword>
<feature type="domain" description="Type I cytokine receptor cytokine-binding" evidence="11">
    <location>
        <begin position="254"/>
        <end position="318"/>
    </location>
</feature>
<comment type="subcellular location">
    <subcellularLocation>
        <location evidence="1">Membrane</location>
        <topology evidence="1">Single-pass type I membrane protein</topology>
    </subcellularLocation>
</comment>
<name>A0AAD9E2X2_9TELE</name>
<dbReference type="GO" id="GO:0004896">
    <property type="term" value="F:cytokine receptor activity"/>
    <property type="evidence" value="ECO:0007669"/>
    <property type="project" value="TreeGrafter"/>
</dbReference>
<feature type="region of interest" description="Disordered" evidence="9">
    <location>
        <begin position="185"/>
        <end position="205"/>
    </location>
</feature>
<evidence type="ECO:0000313" key="13">
    <source>
        <dbReference type="Proteomes" id="UP001239994"/>
    </source>
</evidence>
<sequence>SPVLESLECRNDYLTHIRCSWTEIPGASLSLFHLDQVNSSVISVLPCVAGTPLYQSALGQPQAQCWYNTTLFAIGFDDMFFFNTLHSPGLSATVNLTQHARRHHPRVLATNITSEEAWTQDWVELGPSLPAVTPGSLTSTLTSDPNTSHQTPDARLTWRLDQEQLQVVTERPKQGGVDRTREVMKEKNRGRDMSKEVRGSELKEQAESRGQMLEEAGLTPPSEYQHAGAQGPWRKWSPLLARWSGGDGQPGPFNLQCVYDRESEVTCSWEMMRELAQYILYRLSYRTKPHAPVEWCCASMADEDDVVRFSCSFSVSAAELLLMHLSPEPRTKVIQSHKHIEPASPAGLHVALMGEDWILKWTLPKYRTVPISAELRYWSTHSPEDIEVMLFPMGVSVYVVAERSLRGSVRYLAQVRSTVSSRRGMGARYAGHPSRWSEPVHWTTRPAPDSSHVYLLLAASVSVALILIYFTVLAFHRRVSVWEVSLPSPFQSKVLEAVCQSRGGHLPSHAEVDDPHMSEAYILDRLELTTYMPTRLVTTRLASVYADREAVCMWHDWEYNDVTLPPGAHSNEPYQCTSEEGCCRTRTNSQAAETWRFGIPYHAFQRGSSVHEGLMGVEVFMSNGILMCLASNSQNALQPCSDGYQPSPLASGDVTQDALLNVDLDDVKMYDAYMACPK</sequence>
<evidence type="ECO:0000256" key="4">
    <source>
        <dbReference type="ARBA" id="ARBA00022989"/>
    </source>
</evidence>
<keyword evidence="5 10" id="KW-0472">Membrane</keyword>
<evidence type="ECO:0000256" key="3">
    <source>
        <dbReference type="ARBA" id="ARBA00022729"/>
    </source>
</evidence>
<dbReference type="InterPro" id="IPR013783">
    <property type="entry name" value="Ig-like_fold"/>
</dbReference>
<gene>
    <name evidence="12" type="ORF">P4O66_022038</name>
</gene>
<feature type="transmembrane region" description="Helical" evidence="10">
    <location>
        <begin position="453"/>
        <end position="475"/>
    </location>
</feature>
<accession>A0AAD9E2X2</accession>
<comment type="caution">
    <text evidence="12">The sequence shown here is derived from an EMBL/GenBank/DDBJ whole genome shotgun (WGS) entry which is preliminary data.</text>
</comment>
<evidence type="ECO:0000256" key="6">
    <source>
        <dbReference type="ARBA" id="ARBA00023157"/>
    </source>
</evidence>
<dbReference type="AlphaFoldDB" id="A0AAD9E2X2"/>
<reference evidence="12" key="1">
    <citation type="submission" date="2023-03" db="EMBL/GenBank/DDBJ databases">
        <title>Electrophorus voltai genome.</title>
        <authorList>
            <person name="Bian C."/>
        </authorList>
    </citation>
    <scope>NUCLEOTIDE SEQUENCE</scope>
    <source>
        <strain evidence="12">CB-2022</strain>
        <tissue evidence="12">Muscle</tissue>
    </source>
</reference>
<feature type="non-terminal residue" evidence="12">
    <location>
        <position position="678"/>
    </location>
</feature>
<evidence type="ECO:0000259" key="11">
    <source>
        <dbReference type="Pfam" id="PF09240"/>
    </source>
</evidence>
<keyword evidence="8" id="KW-0325">Glycoprotein</keyword>
<evidence type="ECO:0000256" key="9">
    <source>
        <dbReference type="SAM" id="MobiDB-lite"/>
    </source>
</evidence>
<keyword evidence="7" id="KW-0675">Receptor</keyword>
<keyword evidence="4 10" id="KW-1133">Transmembrane helix</keyword>
<evidence type="ECO:0000256" key="5">
    <source>
        <dbReference type="ARBA" id="ARBA00023136"/>
    </source>
</evidence>
<evidence type="ECO:0000256" key="2">
    <source>
        <dbReference type="ARBA" id="ARBA00022692"/>
    </source>
</evidence>
<dbReference type="PANTHER" id="PTHR23037:SF35">
    <property type="entry name" value="FIBRONECTIN TYPE-III DOMAIN-CONTAINING PROTEIN"/>
    <property type="match status" value="1"/>
</dbReference>
<dbReference type="InterPro" id="IPR036116">
    <property type="entry name" value="FN3_sf"/>
</dbReference>
<organism evidence="12 13">
    <name type="scientific">Electrophorus voltai</name>
    <dbReference type="NCBI Taxonomy" id="2609070"/>
    <lineage>
        <taxon>Eukaryota</taxon>
        <taxon>Metazoa</taxon>
        <taxon>Chordata</taxon>
        <taxon>Craniata</taxon>
        <taxon>Vertebrata</taxon>
        <taxon>Euteleostomi</taxon>
        <taxon>Actinopterygii</taxon>
        <taxon>Neopterygii</taxon>
        <taxon>Teleostei</taxon>
        <taxon>Ostariophysi</taxon>
        <taxon>Gymnotiformes</taxon>
        <taxon>Gymnotoidei</taxon>
        <taxon>Gymnotidae</taxon>
        <taxon>Electrophorus</taxon>
    </lineage>
</organism>
<evidence type="ECO:0000256" key="1">
    <source>
        <dbReference type="ARBA" id="ARBA00004479"/>
    </source>
</evidence>
<proteinExistence type="predicted"/>
<dbReference type="SUPFAM" id="SSF49265">
    <property type="entry name" value="Fibronectin type III"/>
    <property type="match status" value="2"/>
</dbReference>
<dbReference type="InterPro" id="IPR015321">
    <property type="entry name" value="TypeI_recpt_CBD"/>
</dbReference>
<dbReference type="Gene3D" id="2.60.40.10">
    <property type="entry name" value="Immunoglobulins"/>
    <property type="match status" value="3"/>
</dbReference>
<evidence type="ECO:0000313" key="12">
    <source>
        <dbReference type="EMBL" id="KAK1802384.1"/>
    </source>
</evidence>